<dbReference type="InterPro" id="IPR029063">
    <property type="entry name" value="SAM-dependent_MTases_sf"/>
</dbReference>
<dbReference type="CDD" id="cd02440">
    <property type="entry name" value="AdoMet_MTases"/>
    <property type="match status" value="1"/>
</dbReference>
<accession>A0A3B7MDP0</accession>
<dbReference type="Proteomes" id="UP000261812">
    <property type="component" value="Chromosome"/>
</dbReference>
<gene>
    <name evidence="1" type="ORF">D3A95_04960</name>
</gene>
<dbReference type="Gene3D" id="3.40.50.150">
    <property type="entry name" value="Vaccinia Virus protein VP39"/>
    <property type="match status" value="1"/>
</dbReference>
<dbReference type="GO" id="GO:0032259">
    <property type="term" value="P:methylation"/>
    <property type="evidence" value="ECO:0007669"/>
    <property type="project" value="UniProtKB-KW"/>
</dbReference>
<dbReference type="AlphaFoldDB" id="A0A3B7MDP0"/>
<keyword evidence="1" id="KW-0489">Methyltransferase</keyword>
<reference evidence="2" key="1">
    <citation type="submission" date="2018-09" db="EMBL/GenBank/DDBJ databases">
        <title>Complete genome sequence of thermophilic cyanobacteria strain Thermosynechococcus elongatus PKUAC-SCTE542.</title>
        <authorList>
            <person name="Liang Y."/>
            <person name="Tang J."/>
            <person name="Daroch M."/>
        </authorList>
    </citation>
    <scope>NUCLEOTIDE SEQUENCE [LARGE SCALE GENOMIC DNA]</scope>
    <source>
        <strain evidence="2">E542</strain>
    </source>
</reference>
<dbReference type="EMBL" id="CP032152">
    <property type="protein sequence ID" value="AXY67715.2"/>
    <property type="molecule type" value="Genomic_DNA"/>
</dbReference>
<sequence length="285" mass="33187">MKSLIPSLVLKELHPNEIAWLESTFCRFNNQYPSLEELWKLMDEVWDQLNCDPEIFDNRITRFYNHPIWLLNGLFIEHHEISLMYRRIFTKWIVKHSPQRVADYGGGFGTLARMIGQALPSTMVEVIEPYPHPAAVALAAQTANVRYCQDLNGSYDVIIATDVFEHVSDPLGLVFQTAQHLKPAGYYLIANCFYPVIRCHLPQTFHFRFTWNTILENMGLIPIEPVAYGHAFQRNNELSLSNARKLEKESIRLFSFSKNLPNFVNKFLWTLYLKMKLENDNSVEC</sequence>
<evidence type="ECO:0000313" key="2">
    <source>
        <dbReference type="Proteomes" id="UP000261812"/>
    </source>
</evidence>
<keyword evidence="1" id="KW-0808">Transferase</keyword>
<dbReference type="Pfam" id="PF13489">
    <property type="entry name" value="Methyltransf_23"/>
    <property type="match status" value="1"/>
</dbReference>
<dbReference type="RefSeq" id="WP_181496532.1">
    <property type="nucleotide sequence ID" value="NZ_CP032152.1"/>
</dbReference>
<dbReference type="GO" id="GO:0008168">
    <property type="term" value="F:methyltransferase activity"/>
    <property type="evidence" value="ECO:0007669"/>
    <property type="project" value="UniProtKB-KW"/>
</dbReference>
<keyword evidence="2" id="KW-1185">Reference proteome</keyword>
<proteinExistence type="predicted"/>
<evidence type="ECO:0000313" key="1">
    <source>
        <dbReference type="EMBL" id="AXY67715.2"/>
    </source>
</evidence>
<organism evidence="1 2">
    <name type="scientific">Thermosynechococcus sichuanensis E542</name>
    <dbReference type="NCBI Taxonomy" id="2016101"/>
    <lineage>
        <taxon>Bacteria</taxon>
        <taxon>Bacillati</taxon>
        <taxon>Cyanobacteriota</taxon>
        <taxon>Cyanophyceae</taxon>
        <taxon>Acaryochloridales</taxon>
        <taxon>Thermosynechococcaceae</taxon>
        <taxon>Thermosynechococcus</taxon>
        <taxon>Thermosynechococcus sichuanensis</taxon>
    </lineage>
</organism>
<name>A0A3B7MDP0_9CYAN</name>
<protein>
    <submittedName>
        <fullName evidence="1">Methyltransferase domain-containing protein</fullName>
    </submittedName>
</protein>
<dbReference type="KEGG" id="tsq:D3A95_04960"/>
<dbReference type="SUPFAM" id="SSF53335">
    <property type="entry name" value="S-adenosyl-L-methionine-dependent methyltransferases"/>
    <property type="match status" value="1"/>
</dbReference>